<keyword evidence="4" id="KW-1185">Reference proteome</keyword>
<dbReference type="AlphaFoldDB" id="A0A8S8XI09"/>
<evidence type="ECO:0000256" key="1">
    <source>
        <dbReference type="ARBA" id="ARBA00022898"/>
    </source>
</evidence>
<dbReference type="PANTHER" id="PTHR43586">
    <property type="entry name" value="CYSTEINE DESULFURASE"/>
    <property type="match status" value="1"/>
</dbReference>
<proteinExistence type="predicted"/>
<evidence type="ECO:0000313" key="4">
    <source>
        <dbReference type="Proteomes" id="UP000681075"/>
    </source>
</evidence>
<reference evidence="3" key="1">
    <citation type="submission" date="2021-02" db="EMBL/GenBank/DDBJ databases">
        <title>Genome sequence of Rhodospirillales sp. strain TMPK1 isolated from soil.</title>
        <authorList>
            <person name="Nakai R."/>
            <person name="Kusada H."/>
            <person name="Tamaki H."/>
        </authorList>
    </citation>
    <scope>NUCLEOTIDE SEQUENCE</scope>
    <source>
        <strain evidence="3">TMPK1</strain>
    </source>
</reference>
<dbReference type="Pfam" id="PF00266">
    <property type="entry name" value="Aminotran_5"/>
    <property type="match status" value="1"/>
</dbReference>
<feature type="domain" description="Aminotransferase class V" evidence="2">
    <location>
        <begin position="18"/>
        <end position="352"/>
    </location>
</feature>
<organism evidence="3 4">
    <name type="scientific">Roseiterribacter gracilis</name>
    <dbReference type="NCBI Taxonomy" id="2812848"/>
    <lineage>
        <taxon>Bacteria</taxon>
        <taxon>Pseudomonadati</taxon>
        <taxon>Pseudomonadota</taxon>
        <taxon>Alphaproteobacteria</taxon>
        <taxon>Rhodospirillales</taxon>
        <taxon>Roseiterribacteraceae</taxon>
        <taxon>Roseiterribacter</taxon>
    </lineage>
</organism>
<dbReference type="Gene3D" id="3.90.1150.10">
    <property type="entry name" value="Aspartate Aminotransferase, domain 1"/>
    <property type="match status" value="1"/>
</dbReference>
<name>A0A8S8XI09_9PROT</name>
<dbReference type="InterPro" id="IPR015424">
    <property type="entry name" value="PyrdxlP-dep_Trfase"/>
</dbReference>
<keyword evidence="1" id="KW-0663">Pyridoxal phosphate</keyword>
<dbReference type="InterPro" id="IPR000192">
    <property type="entry name" value="Aminotrans_V_dom"/>
</dbReference>
<accession>A0A8S8XI09</accession>
<dbReference type="RefSeq" id="WP_420245246.1">
    <property type="nucleotide sequence ID" value="NZ_BOPV01000001.1"/>
</dbReference>
<evidence type="ECO:0000259" key="2">
    <source>
        <dbReference type="Pfam" id="PF00266"/>
    </source>
</evidence>
<dbReference type="PANTHER" id="PTHR43586:SF15">
    <property type="entry name" value="BLR3095 PROTEIN"/>
    <property type="match status" value="1"/>
</dbReference>
<gene>
    <name evidence="3" type="ORF">TMPK1_38980</name>
</gene>
<dbReference type="Gene3D" id="3.40.640.10">
    <property type="entry name" value="Type I PLP-dependent aspartate aminotransferase-like (Major domain)"/>
    <property type="match status" value="1"/>
</dbReference>
<comment type="caution">
    <text evidence="3">The sequence shown here is derived from an EMBL/GenBank/DDBJ whole genome shotgun (WGS) entry which is preliminary data.</text>
</comment>
<dbReference type="InterPro" id="IPR015421">
    <property type="entry name" value="PyrdxlP-dep_Trfase_major"/>
</dbReference>
<dbReference type="EMBL" id="BOPV01000001">
    <property type="protein sequence ID" value="GIL41661.1"/>
    <property type="molecule type" value="Genomic_DNA"/>
</dbReference>
<dbReference type="SUPFAM" id="SSF53383">
    <property type="entry name" value="PLP-dependent transferases"/>
    <property type="match status" value="1"/>
</dbReference>
<dbReference type="InterPro" id="IPR015422">
    <property type="entry name" value="PyrdxlP-dep_Trfase_small"/>
</dbReference>
<dbReference type="Proteomes" id="UP000681075">
    <property type="component" value="Unassembled WGS sequence"/>
</dbReference>
<protein>
    <submittedName>
        <fullName evidence="3">Cysteine desulfurase</fullName>
    </submittedName>
</protein>
<sequence length="384" mass="41962">MIGPLASRKEFALDGTFLNAAYAHPLSATARAAMQRYTERRGTQIRTPDIETRSLRTEARRLFAQLIGATVGEIAFVPSTMVGENLVVGALGLPGSNAHVVTDIYHFQGSLYLYRALAERGLRVTVLGARDNRIDMEELAAAIGPDTKLVALSLVSAFSGFQHDLKRVCEIAHARGALVYADIVQAAGAIPIDVKASGVDFAACATYKWLMGDFGVGFLYVRDAHVEQLQRTLHGYMQIADFTYHQFPYDPPGDELYDVRASTDIDGHVHVGTMAHAPAVAVAASLEKILELGVDRIQQHRQPLIDRLQAELPKLGYEPLTLPGTTSPVVAFALRDAAARLQQRLDAASINIQTYPNRIRISPSVFNDMTDINRLLDVLSGNRT</sequence>
<evidence type="ECO:0000313" key="3">
    <source>
        <dbReference type="EMBL" id="GIL41661.1"/>
    </source>
</evidence>